<organism evidence="8 9">
    <name type="scientific">Pyrobaculum ferrireducens</name>
    <dbReference type="NCBI Taxonomy" id="1104324"/>
    <lineage>
        <taxon>Archaea</taxon>
        <taxon>Thermoproteota</taxon>
        <taxon>Thermoprotei</taxon>
        <taxon>Thermoproteales</taxon>
        <taxon>Thermoproteaceae</taxon>
        <taxon>Pyrobaculum</taxon>
    </lineage>
</organism>
<dbReference type="Proteomes" id="UP000005867">
    <property type="component" value="Chromosome"/>
</dbReference>
<dbReference type="RefSeq" id="WP_014287924.1">
    <property type="nucleotide sequence ID" value="NC_016645.1"/>
</dbReference>
<feature type="transmembrane region" description="Helical" evidence="7">
    <location>
        <begin position="6"/>
        <end position="25"/>
    </location>
</feature>
<dbReference type="PANTHER" id="PTHR22926:SF3">
    <property type="entry name" value="UNDECAPRENYL-PHOSPHATE ALPHA-N-ACETYLGLUCOSAMINYL 1-PHOSPHATE TRANSFERASE"/>
    <property type="match status" value="1"/>
</dbReference>
<dbReference type="GeneID" id="11594910"/>
<keyword evidence="4 7" id="KW-0812">Transmembrane</keyword>
<dbReference type="EMBL" id="CP003098">
    <property type="protein sequence ID" value="AET32096.1"/>
    <property type="molecule type" value="Genomic_DNA"/>
</dbReference>
<dbReference type="InterPro" id="IPR000715">
    <property type="entry name" value="Glycosyl_transferase_4"/>
</dbReference>
<dbReference type="KEGG" id="pyr:P186_0644"/>
<evidence type="ECO:0000256" key="5">
    <source>
        <dbReference type="ARBA" id="ARBA00022989"/>
    </source>
</evidence>
<feature type="transmembrane region" description="Helical" evidence="7">
    <location>
        <begin position="151"/>
        <end position="170"/>
    </location>
</feature>
<dbReference type="GO" id="GO:0044038">
    <property type="term" value="P:cell wall macromolecule biosynthetic process"/>
    <property type="evidence" value="ECO:0007669"/>
    <property type="project" value="TreeGrafter"/>
</dbReference>
<dbReference type="GO" id="GO:0071555">
    <property type="term" value="P:cell wall organization"/>
    <property type="evidence" value="ECO:0007669"/>
    <property type="project" value="TreeGrafter"/>
</dbReference>
<keyword evidence="6 7" id="KW-0472">Membrane</keyword>
<feature type="transmembrane region" description="Helical" evidence="7">
    <location>
        <begin position="68"/>
        <end position="85"/>
    </location>
</feature>
<keyword evidence="2" id="KW-1003">Cell membrane</keyword>
<evidence type="ECO:0000256" key="6">
    <source>
        <dbReference type="ARBA" id="ARBA00023136"/>
    </source>
</evidence>
<dbReference type="HOGENOM" id="CLU_023982_4_1_2"/>
<proteinExistence type="predicted"/>
<keyword evidence="3 8" id="KW-0808">Transferase</keyword>
<dbReference type="BioCyc" id="PSP1104324:GJSN-634-MONOMER"/>
<dbReference type="OrthoDB" id="34534at2157"/>
<accession>G7VHS4</accession>
<dbReference type="eggNOG" id="arCOG03199">
    <property type="taxonomic scope" value="Archaea"/>
</dbReference>
<feature type="transmembrane region" description="Helical" evidence="7">
    <location>
        <begin position="205"/>
        <end position="221"/>
    </location>
</feature>
<evidence type="ECO:0000256" key="4">
    <source>
        <dbReference type="ARBA" id="ARBA00022692"/>
    </source>
</evidence>
<keyword evidence="9" id="KW-1185">Reference proteome</keyword>
<feature type="transmembrane region" description="Helical" evidence="7">
    <location>
        <begin position="94"/>
        <end position="111"/>
    </location>
</feature>
<keyword evidence="5 7" id="KW-1133">Transmembrane helix</keyword>
<reference evidence="8 9" key="1">
    <citation type="journal article" date="2012" name="J. Bacteriol.">
        <title>Complete genome sequence of strain 1860, a crenarchaeon of the genus pyrobaculum able to grow with various electron acceptors.</title>
        <authorList>
            <person name="Mardanov A.V."/>
            <person name="Gumerov V.M."/>
            <person name="Slobodkina G.B."/>
            <person name="Beletsky A.V."/>
            <person name="Bonch-Osmolovskaya E.A."/>
            <person name="Ravin N.V."/>
            <person name="Skryabin K.G."/>
        </authorList>
    </citation>
    <scope>NUCLEOTIDE SEQUENCE [LARGE SCALE GENOMIC DNA]</scope>
    <source>
        <strain evidence="8 9">1860</strain>
    </source>
</reference>
<evidence type="ECO:0000313" key="9">
    <source>
        <dbReference type="Proteomes" id="UP000005867"/>
    </source>
</evidence>
<feature type="transmembrane region" description="Helical" evidence="7">
    <location>
        <begin position="227"/>
        <end position="248"/>
    </location>
</feature>
<evidence type="ECO:0000313" key="8">
    <source>
        <dbReference type="EMBL" id="AET32096.1"/>
    </source>
</evidence>
<dbReference type="STRING" id="1104324.P186_0644"/>
<dbReference type="Pfam" id="PF00953">
    <property type="entry name" value="Glycos_transf_4"/>
    <property type="match status" value="1"/>
</dbReference>
<protein>
    <submittedName>
        <fullName evidence="8">UDP-N-acetylglucosamine--dolichyl-phosphate N-acetylglucosaminephosphotransferase</fullName>
    </submittedName>
</protein>
<evidence type="ECO:0000256" key="7">
    <source>
        <dbReference type="SAM" id="Phobius"/>
    </source>
</evidence>
<dbReference type="AlphaFoldDB" id="G7VHS4"/>
<name>G7VHS4_9CREN</name>
<dbReference type="GO" id="GO:0016780">
    <property type="term" value="F:phosphotransferase activity, for other substituted phosphate groups"/>
    <property type="evidence" value="ECO:0007669"/>
    <property type="project" value="InterPro"/>
</dbReference>
<gene>
    <name evidence="8" type="ORF">P186_0644</name>
</gene>
<dbReference type="GO" id="GO:0005886">
    <property type="term" value="C:plasma membrane"/>
    <property type="evidence" value="ECO:0007669"/>
    <property type="project" value="UniProtKB-SubCell"/>
</dbReference>
<feature type="transmembrane region" description="Helical" evidence="7">
    <location>
        <begin position="46"/>
        <end position="62"/>
    </location>
</feature>
<sequence>MIAEAAPPLLAFSTGAVFGWWWVGFQKSRGITSRDVYKGVEGVPRAGGLIALVAAAVGYAAATPISTKAAAVLLISLIVGLLGLLDDLRGVSEYVRVLVPVVLALALGRAVDGVRLTIPMVGLFYGATGWLAVLALPIMTNAFNMLDPVNGYLPAANVVIGLALLATAAVKGQAEASLLLAVHTAASAALYLYNRYPAKTFNGNVGSYFLGASISTIAVLYDLVAYLILAGLPFVVNGALIIFSSGGIKGREKIQRPTILEGGLVRQDCNSPILTLVRLAVAERPMSEYQIFKALTLITAATSGLTVLLVVALRLLSLPI</sequence>
<dbReference type="PANTHER" id="PTHR22926">
    <property type="entry name" value="PHOSPHO-N-ACETYLMURAMOYL-PENTAPEPTIDE-TRANSFERASE"/>
    <property type="match status" value="1"/>
</dbReference>
<evidence type="ECO:0000256" key="3">
    <source>
        <dbReference type="ARBA" id="ARBA00022679"/>
    </source>
</evidence>
<comment type="subcellular location">
    <subcellularLocation>
        <location evidence="1">Cell membrane</location>
        <topology evidence="1">Multi-pass membrane protein</topology>
    </subcellularLocation>
</comment>
<evidence type="ECO:0000256" key="2">
    <source>
        <dbReference type="ARBA" id="ARBA00022475"/>
    </source>
</evidence>
<feature type="transmembrane region" description="Helical" evidence="7">
    <location>
        <begin position="294"/>
        <end position="316"/>
    </location>
</feature>
<evidence type="ECO:0000256" key="1">
    <source>
        <dbReference type="ARBA" id="ARBA00004651"/>
    </source>
</evidence>
<feature type="transmembrane region" description="Helical" evidence="7">
    <location>
        <begin position="117"/>
        <end position="139"/>
    </location>
</feature>
<feature type="transmembrane region" description="Helical" evidence="7">
    <location>
        <begin position="176"/>
        <end position="193"/>
    </location>
</feature>